<evidence type="ECO:0000313" key="4">
    <source>
        <dbReference type="Proteomes" id="UP001500221"/>
    </source>
</evidence>
<proteinExistence type="inferred from homology"/>
<dbReference type="PANTHER" id="PTHR36566">
    <property type="entry name" value="NICKEL INSERTION PROTEIN-RELATED"/>
    <property type="match status" value="1"/>
</dbReference>
<keyword evidence="1 2" id="KW-0533">Nickel</keyword>
<reference evidence="4" key="1">
    <citation type="journal article" date="2019" name="Int. J. Syst. Evol. Microbiol.">
        <title>The Global Catalogue of Microorganisms (GCM) 10K type strain sequencing project: providing services to taxonomists for standard genome sequencing and annotation.</title>
        <authorList>
            <consortium name="The Broad Institute Genomics Platform"/>
            <consortium name="The Broad Institute Genome Sequencing Center for Infectious Disease"/>
            <person name="Wu L."/>
            <person name="Ma J."/>
        </authorList>
    </citation>
    <scope>NUCLEOTIDE SEQUENCE [LARGE SCALE GENOMIC DNA]</scope>
    <source>
        <strain evidence="4">JCM 18459</strain>
    </source>
</reference>
<dbReference type="Pfam" id="PF01969">
    <property type="entry name" value="Ni_insertion"/>
    <property type="match status" value="1"/>
</dbReference>
<dbReference type="InterPro" id="IPR002822">
    <property type="entry name" value="Ni_insertion"/>
</dbReference>
<gene>
    <name evidence="2 3" type="primary">larC</name>
    <name evidence="3" type="ORF">GCM10023340_43380</name>
</gene>
<evidence type="ECO:0000256" key="2">
    <source>
        <dbReference type="HAMAP-Rule" id="MF_01074"/>
    </source>
</evidence>
<dbReference type="EC" id="4.99.1.12" evidence="2"/>
<protein>
    <recommendedName>
        <fullName evidence="2">Pyridinium-3,5-bisthiocarboxylic acid mononucleotide nickel insertion protein</fullName>
        <shortName evidence="2">P2TMN nickel insertion protein</shortName>
        <ecNumber evidence="2">4.99.1.12</ecNumber>
    </recommendedName>
    <alternativeName>
        <fullName evidence="2">Nickel-pincer cofactor biosynthesis protein LarC</fullName>
    </alternativeName>
</protein>
<dbReference type="PANTHER" id="PTHR36566:SF1">
    <property type="entry name" value="PYRIDINIUM-3,5-BISTHIOCARBOXYLIC ACID MONONUCLEOTIDE NICKEL INSERTION PROTEIN"/>
    <property type="match status" value="1"/>
</dbReference>
<dbReference type="Proteomes" id="UP001500221">
    <property type="component" value="Unassembled WGS sequence"/>
</dbReference>
<comment type="caution">
    <text evidence="3">The sequence shown here is derived from an EMBL/GenBank/DDBJ whole genome shotgun (WGS) entry which is preliminary data.</text>
</comment>
<comment type="function">
    <text evidence="2">Involved in the biosynthesis of a nickel-pincer cofactor ((SCS)Ni(II) pincer complex). Binds Ni(2+), and functions in nickel delivery to pyridinium-3,5-bisthiocarboxylic acid mononucleotide (P2TMN), to form the mature cofactor. Is thus probably required for the activation of nickel-pincer cofactor-dependent enzymes.</text>
</comment>
<comment type="similarity">
    <text evidence="2">Belongs to the LarC family.</text>
</comment>
<dbReference type="Gene3D" id="3.30.70.1380">
    <property type="entry name" value="Transcriptional regulatory protein pf0864 domain like"/>
    <property type="match status" value="1"/>
</dbReference>
<dbReference type="HAMAP" id="MF_01074">
    <property type="entry name" value="LarC"/>
    <property type="match status" value="1"/>
</dbReference>
<sequence>MTTGWLDLSGGVSGDMLLGACLDAGVPVEVVRDAVDRLDLPEPITITPTPVLRSGIAATHAVVEVGESHHHRGLSDVLALLQRLDEPVRSRAGAVFELLARAEAQVHGVDVEQVHFHEVGALDSIADVVGVVTALHHLETTLGLSRLVAGPIALGGGRARTEHGSIPVPGPATLELLRAHGVPAHGGPLDLELATPTGVALVAAAADEHGPMPALAPEVVGTGAGTRDPEGHANVLRLVVGTEIGATGTSLSSLSALSALPLVASAGVQVEAAVVLEANVDDLDPRLWPGVLAALMAAGASDAWLTPIVMKKGRPAHTVSVLCPPAAADALARVVLTHTSTIGLRRRTLDKLVLDRSTEQVDVLGQAVRVKLAHLAGEVVNASVEHDDVVAAATALGLPEKTVLAQASRAVAERWPPARPADDD</sequence>
<dbReference type="Gene3D" id="3.10.20.300">
    <property type="entry name" value="mk0293 like domain"/>
    <property type="match status" value="1"/>
</dbReference>
<dbReference type="EMBL" id="BAABKG010000007">
    <property type="protein sequence ID" value="GAA5156200.1"/>
    <property type="molecule type" value="Genomic_DNA"/>
</dbReference>
<keyword evidence="2" id="KW-0456">Lyase</keyword>
<comment type="catalytic activity">
    <reaction evidence="2">
        <text>Ni(II)-pyridinium-3,5-bisthiocarboxylate mononucleotide = pyridinium-3,5-bisthiocarboxylate mononucleotide + Ni(2+)</text>
        <dbReference type="Rhea" id="RHEA:54784"/>
        <dbReference type="ChEBI" id="CHEBI:49786"/>
        <dbReference type="ChEBI" id="CHEBI:137372"/>
        <dbReference type="ChEBI" id="CHEBI:137373"/>
        <dbReference type="EC" id="4.99.1.12"/>
    </reaction>
</comment>
<name>A0ABP9Q2V9_9ACTN</name>
<evidence type="ECO:0000256" key="1">
    <source>
        <dbReference type="ARBA" id="ARBA00022596"/>
    </source>
</evidence>
<dbReference type="NCBIfam" id="TIGR00299">
    <property type="entry name" value="nickel pincer cofactor biosynthesis protein LarC"/>
    <property type="match status" value="1"/>
</dbReference>
<organism evidence="3 4">
    <name type="scientific">Nocardioides marinquilinus</name>
    <dbReference type="NCBI Taxonomy" id="1210400"/>
    <lineage>
        <taxon>Bacteria</taxon>
        <taxon>Bacillati</taxon>
        <taxon>Actinomycetota</taxon>
        <taxon>Actinomycetes</taxon>
        <taxon>Propionibacteriales</taxon>
        <taxon>Nocardioidaceae</taxon>
        <taxon>Nocardioides</taxon>
    </lineage>
</organism>
<evidence type="ECO:0000313" key="3">
    <source>
        <dbReference type="EMBL" id="GAA5156200.1"/>
    </source>
</evidence>
<keyword evidence="4" id="KW-1185">Reference proteome</keyword>
<accession>A0ABP9Q2V9</accession>